<keyword evidence="1" id="KW-0812">Transmembrane</keyword>
<dbReference type="Pfam" id="PF05437">
    <property type="entry name" value="AzlD"/>
    <property type="match status" value="1"/>
</dbReference>
<accession>A0A921F777</accession>
<keyword evidence="1" id="KW-0472">Membrane</keyword>
<dbReference type="InterPro" id="IPR008407">
    <property type="entry name" value="Brnchd-chn_aa_trnsp_AzlD"/>
</dbReference>
<reference evidence="2" key="2">
    <citation type="submission" date="2021-09" db="EMBL/GenBank/DDBJ databases">
        <authorList>
            <person name="Gilroy R."/>
        </authorList>
    </citation>
    <scope>NUCLEOTIDE SEQUENCE</scope>
    <source>
        <strain evidence="2">CHK174-6876</strain>
    </source>
</reference>
<evidence type="ECO:0000313" key="2">
    <source>
        <dbReference type="EMBL" id="HJE96646.1"/>
    </source>
</evidence>
<feature type="transmembrane region" description="Helical" evidence="1">
    <location>
        <begin position="80"/>
        <end position="107"/>
    </location>
</feature>
<protein>
    <submittedName>
        <fullName evidence="2">AzlD domain-containing protein</fullName>
    </submittedName>
</protein>
<name>A0A921F777_9LACO</name>
<comment type="caution">
    <text evidence="2">The sequence shown here is derived from an EMBL/GenBank/DDBJ whole genome shotgun (WGS) entry which is preliminary data.</text>
</comment>
<proteinExistence type="predicted"/>
<dbReference type="AlphaFoldDB" id="A0A921F777"/>
<keyword evidence="1" id="KW-1133">Transmembrane helix</keyword>
<evidence type="ECO:0000256" key="1">
    <source>
        <dbReference type="SAM" id="Phobius"/>
    </source>
</evidence>
<organism evidence="2 3">
    <name type="scientific">Ligilactobacillus acidipiscis</name>
    <dbReference type="NCBI Taxonomy" id="89059"/>
    <lineage>
        <taxon>Bacteria</taxon>
        <taxon>Bacillati</taxon>
        <taxon>Bacillota</taxon>
        <taxon>Bacilli</taxon>
        <taxon>Lactobacillales</taxon>
        <taxon>Lactobacillaceae</taxon>
        <taxon>Ligilactobacillus</taxon>
    </lineage>
</organism>
<dbReference type="Proteomes" id="UP000707535">
    <property type="component" value="Unassembled WGS sequence"/>
</dbReference>
<feature type="transmembrane region" description="Helical" evidence="1">
    <location>
        <begin position="41"/>
        <end position="60"/>
    </location>
</feature>
<gene>
    <name evidence="2" type="ORF">K8V00_03410</name>
</gene>
<reference evidence="2" key="1">
    <citation type="journal article" date="2021" name="PeerJ">
        <title>Extensive microbial diversity within the chicken gut microbiome revealed by metagenomics and culture.</title>
        <authorList>
            <person name="Gilroy R."/>
            <person name="Ravi A."/>
            <person name="Getino M."/>
            <person name="Pursley I."/>
            <person name="Horton D.L."/>
            <person name="Alikhan N.F."/>
            <person name="Baker D."/>
            <person name="Gharbi K."/>
            <person name="Hall N."/>
            <person name="Watson M."/>
            <person name="Adriaenssens E.M."/>
            <person name="Foster-Nyarko E."/>
            <person name="Jarju S."/>
            <person name="Secka A."/>
            <person name="Antonio M."/>
            <person name="Oren A."/>
            <person name="Chaudhuri R.R."/>
            <person name="La Ragione R."/>
            <person name="Hildebrand F."/>
            <person name="Pallen M.J."/>
        </authorList>
    </citation>
    <scope>NUCLEOTIDE SEQUENCE</scope>
    <source>
        <strain evidence="2">CHK174-6876</strain>
    </source>
</reference>
<evidence type="ECO:0000313" key="3">
    <source>
        <dbReference type="Proteomes" id="UP000707535"/>
    </source>
</evidence>
<dbReference type="EMBL" id="DYXG01000031">
    <property type="protein sequence ID" value="HJE96646.1"/>
    <property type="molecule type" value="Genomic_DNA"/>
</dbReference>
<feature type="transmembrane region" description="Helical" evidence="1">
    <location>
        <begin position="6"/>
        <end position="29"/>
    </location>
</feature>
<sequence length="108" mass="12044">MPTINFILWTIFATGLVTWLSRIVPFVLLKRFTLSPTVIEFLSFVPITIMAALWFQQIFIQHPGELPGINYLNLCASLPTIISAMISKNLLVIVVIGIISAALFNLVL</sequence>